<protein>
    <recommendedName>
        <fullName evidence="8">Probable membrane transporter protein</fullName>
    </recommendedName>
</protein>
<keyword evidence="6 8" id="KW-1133">Transmembrane helix</keyword>
<accession>A0A1T4XWN5</accession>
<dbReference type="GO" id="GO:0005886">
    <property type="term" value="C:plasma membrane"/>
    <property type="evidence" value="ECO:0007669"/>
    <property type="project" value="UniProtKB-SubCell"/>
</dbReference>
<dbReference type="PANTHER" id="PTHR30269">
    <property type="entry name" value="TRANSMEMBRANE PROTEIN YFCA"/>
    <property type="match status" value="1"/>
</dbReference>
<feature type="transmembrane region" description="Helical" evidence="8">
    <location>
        <begin position="71"/>
        <end position="90"/>
    </location>
</feature>
<feature type="transmembrane region" description="Helical" evidence="8">
    <location>
        <begin position="135"/>
        <end position="154"/>
    </location>
</feature>
<feature type="transmembrane region" description="Helical" evidence="8">
    <location>
        <begin position="224"/>
        <end position="241"/>
    </location>
</feature>
<feature type="transmembrane region" description="Helical" evidence="8">
    <location>
        <begin position="97"/>
        <end position="115"/>
    </location>
</feature>
<evidence type="ECO:0000256" key="2">
    <source>
        <dbReference type="ARBA" id="ARBA00009142"/>
    </source>
</evidence>
<dbReference type="AlphaFoldDB" id="A0A1T4XWN5"/>
<dbReference type="STRING" id="1147123.SAMN05443428_11447"/>
<dbReference type="EMBL" id="FUYH01000014">
    <property type="protein sequence ID" value="SKA93618.1"/>
    <property type="molecule type" value="Genomic_DNA"/>
</dbReference>
<proteinExistence type="inferred from homology"/>
<evidence type="ECO:0000256" key="4">
    <source>
        <dbReference type="ARBA" id="ARBA00022475"/>
    </source>
</evidence>
<gene>
    <name evidence="9" type="ORF">SAMN05443428_11447</name>
</gene>
<keyword evidence="4 8" id="KW-1003">Cell membrane</keyword>
<dbReference type="InterPro" id="IPR052017">
    <property type="entry name" value="TSUP"/>
</dbReference>
<feature type="transmembrane region" description="Helical" evidence="8">
    <location>
        <begin position="166"/>
        <end position="186"/>
    </location>
</feature>
<name>A0A1T4XWN5_9CLOT</name>
<dbReference type="InterPro" id="IPR002781">
    <property type="entry name" value="TM_pro_TauE-like"/>
</dbReference>
<evidence type="ECO:0000313" key="9">
    <source>
        <dbReference type="EMBL" id="SKA93618.1"/>
    </source>
</evidence>
<evidence type="ECO:0000313" key="10">
    <source>
        <dbReference type="Proteomes" id="UP000190105"/>
    </source>
</evidence>
<reference evidence="10" key="1">
    <citation type="submission" date="2017-02" db="EMBL/GenBank/DDBJ databases">
        <authorList>
            <person name="Varghese N."/>
            <person name="Submissions S."/>
        </authorList>
    </citation>
    <scope>NUCLEOTIDE SEQUENCE [LARGE SCALE GENOMIC DNA]</scope>
    <source>
        <strain evidence="10">USBA 833</strain>
    </source>
</reference>
<keyword evidence="3" id="KW-0813">Transport</keyword>
<evidence type="ECO:0000256" key="1">
    <source>
        <dbReference type="ARBA" id="ARBA00004651"/>
    </source>
</evidence>
<feature type="transmembrane region" description="Helical" evidence="8">
    <location>
        <begin position="6"/>
        <end position="32"/>
    </location>
</feature>
<dbReference type="PANTHER" id="PTHR30269:SF37">
    <property type="entry name" value="MEMBRANE TRANSPORTER PROTEIN"/>
    <property type="match status" value="1"/>
</dbReference>
<dbReference type="Proteomes" id="UP000190105">
    <property type="component" value="Unassembled WGS sequence"/>
</dbReference>
<keyword evidence="7 8" id="KW-0472">Membrane</keyword>
<dbReference type="Pfam" id="PF01925">
    <property type="entry name" value="TauE"/>
    <property type="match status" value="1"/>
</dbReference>
<keyword evidence="10" id="KW-1185">Reference proteome</keyword>
<dbReference type="RefSeq" id="WP_179122256.1">
    <property type="nucleotide sequence ID" value="NZ_FUYH01000014.1"/>
</dbReference>
<evidence type="ECO:0000256" key="6">
    <source>
        <dbReference type="ARBA" id="ARBA00022989"/>
    </source>
</evidence>
<feature type="transmembrane region" description="Helical" evidence="8">
    <location>
        <begin position="44"/>
        <end position="65"/>
    </location>
</feature>
<evidence type="ECO:0000256" key="8">
    <source>
        <dbReference type="RuleBase" id="RU363041"/>
    </source>
</evidence>
<comment type="subcellular location">
    <subcellularLocation>
        <location evidence="1 8">Cell membrane</location>
        <topology evidence="1 8">Multi-pass membrane protein</topology>
    </subcellularLocation>
</comment>
<feature type="transmembrane region" description="Helical" evidence="8">
    <location>
        <begin position="198"/>
        <end position="217"/>
    </location>
</feature>
<sequence length="242" mass="26962">MSITTVILFGLVVLITHFIEGITGFGCTVLALPFCTMLVGLKTAVPSLIIIALFMAIYVVVISYKDIVWKAYLKIIFFVLIGLPIGIHFFSILPENILKKILAVFMILVSIRGIYTSYKSIKLRELNPIILDLTLFLGGCIHGAFGSGGPLLVIYSARALKDKSNFRATLCMVWATLNSIIVYRYFSNNVLNSNIYRIVLYSLPFLILGAILGNIAHHKIQDKYFSKIVYAVLLISGIFMLI</sequence>
<comment type="similarity">
    <text evidence="2 8">Belongs to the 4-toluene sulfonate uptake permease (TSUP) (TC 2.A.102) family.</text>
</comment>
<organism evidence="9 10">
    <name type="scientific">Caloramator quimbayensis</name>
    <dbReference type="NCBI Taxonomy" id="1147123"/>
    <lineage>
        <taxon>Bacteria</taxon>
        <taxon>Bacillati</taxon>
        <taxon>Bacillota</taxon>
        <taxon>Clostridia</taxon>
        <taxon>Eubacteriales</taxon>
        <taxon>Clostridiaceae</taxon>
        <taxon>Caloramator</taxon>
    </lineage>
</organism>
<evidence type="ECO:0000256" key="3">
    <source>
        <dbReference type="ARBA" id="ARBA00022448"/>
    </source>
</evidence>
<keyword evidence="5 8" id="KW-0812">Transmembrane</keyword>
<evidence type="ECO:0000256" key="7">
    <source>
        <dbReference type="ARBA" id="ARBA00023136"/>
    </source>
</evidence>
<evidence type="ECO:0000256" key="5">
    <source>
        <dbReference type="ARBA" id="ARBA00022692"/>
    </source>
</evidence>